<evidence type="ECO:0000313" key="3">
    <source>
        <dbReference type="Proteomes" id="UP001265700"/>
    </source>
</evidence>
<dbReference type="Proteomes" id="UP001265700">
    <property type="component" value="Unassembled WGS sequence"/>
</dbReference>
<accession>A0ABU1WV72</accession>
<gene>
    <name evidence="2" type="ORF">J2W49_004943</name>
</gene>
<name>A0ABU1WV72_9BURK</name>
<feature type="signal peptide" evidence="1">
    <location>
        <begin position="1"/>
        <end position="16"/>
    </location>
</feature>
<evidence type="ECO:0008006" key="4">
    <source>
        <dbReference type="Google" id="ProtNLM"/>
    </source>
</evidence>
<organism evidence="2 3">
    <name type="scientific">Hydrogenophaga palleronii</name>
    <dbReference type="NCBI Taxonomy" id="65655"/>
    <lineage>
        <taxon>Bacteria</taxon>
        <taxon>Pseudomonadati</taxon>
        <taxon>Pseudomonadota</taxon>
        <taxon>Betaproteobacteria</taxon>
        <taxon>Burkholderiales</taxon>
        <taxon>Comamonadaceae</taxon>
        <taxon>Hydrogenophaga</taxon>
    </lineage>
</organism>
<proteinExistence type="predicted"/>
<dbReference type="EMBL" id="JAVDWU010000016">
    <property type="protein sequence ID" value="MDR7152964.1"/>
    <property type="molecule type" value="Genomic_DNA"/>
</dbReference>
<feature type="chain" id="PRO_5045450108" description="Carboxypeptidase regulatory-like domain-containing protein" evidence="1">
    <location>
        <begin position="17"/>
        <end position="364"/>
    </location>
</feature>
<keyword evidence="3" id="KW-1185">Reference proteome</keyword>
<evidence type="ECO:0000256" key="1">
    <source>
        <dbReference type="SAM" id="SignalP"/>
    </source>
</evidence>
<protein>
    <recommendedName>
        <fullName evidence="4">Carboxypeptidase regulatory-like domain-containing protein</fullName>
    </recommendedName>
</protein>
<evidence type="ECO:0000313" key="2">
    <source>
        <dbReference type="EMBL" id="MDR7152964.1"/>
    </source>
</evidence>
<dbReference type="RefSeq" id="WP_310322227.1">
    <property type="nucleotide sequence ID" value="NZ_JAVDWU010000016.1"/>
</dbReference>
<keyword evidence="1" id="KW-0732">Signal</keyword>
<reference evidence="2 3" key="1">
    <citation type="submission" date="2023-07" db="EMBL/GenBank/DDBJ databases">
        <title>Sorghum-associated microbial communities from plants grown in Nebraska, USA.</title>
        <authorList>
            <person name="Schachtman D."/>
        </authorList>
    </citation>
    <scope>NUCLEOTIDE SEQUENCE [LARGE SCALE GENOMIC DNA]</scope>
    <source>
        <strain evidence="2 3">4249</strain>
    </source>
</reference>
<sequence length="364" mass="40039">MLWPLLLAGMVATASAAQPGGPASPGPGLPFHADGKTMLVTKSGLGAWMLYEDPANPRMNCSVKFESARKKRSGFTLLGPTRKTPGAVILFNGEDIPSSPSAQDIQVELVQHRLASTQLRATQLPRQQGSQEGLLAVAAGDIRQTMKSMRDSEHNMQIRLEGTTVFSLDYDGLALARNAMLDCLEGRQFAGQTLKEATAEIRPLGTSVIMGQAYFKGAFLAPRKYPPKGSEAVGLIWMTDEFKVWYEQVKRDQKMPKHIPQAILKHFMRTQILDDKGSFMFTNMPAGEYLLITDFSYERTRNQVEVIGRTDVYTAGGNYVGSNDQITVNTYAFQEGVTFEKRVVVPADGQTIEVTLDKSCLFGC</sequence>
<comment type="caution">
    <text evidence="2">The sequence shown here is derived from an EMBL/GenBank/DDBJ whole genome shotgun (WGS) entry which is preliminary data.</text>
</comment>